<reference evidence="1 2" key="1">
    <citation type="submission" date="2018-06" db="EMBL/GenBank/DDBJ databases">
        <title>Genomic Encyclopedia of Archaeal and Bacterial Type Strains, Phase II (KMG-II): from individual species to whole genera.</title>
        <authorList>
            <person name="Goeker M."/>
        </authorList>
    </citation>
    <scope>NUCLEOTIDE SEQUENCE [LARGE SCALE GENOMIC DNA]</scope>
    <source>
        <strain evidence="1 2">DSM 17205</strain>
    </source>
</reference>
<evidence type="ECO:0000313" key="1">
    <source>
        <dbReference type="EMBL" id="PZX43693.1"/>
    </source>
</evidence>
<dbReference type="RefSeq" id="WP_015361518.1">
    <property type="nucleotide sequence ID" value="NZ_QKZR01000001.1"/>
</dbReference>
<proteinExistence type="predicted"/>
<evidence type="ECO:0008006" key="3">
    <source>
        <dbReference type="Google" id="ProtNLM"/>
    </source>
</evidence>
<comment type="caution">
    <text evidence="1">The sequence shown here is derived from an EMBL/GenBank/DDBJ whole genome shotgun (WGS) entry which is preliminary data.</text>
</comment>
<gene>
    <name evidence="1" type="ORF">LX97_00695</name>
</gene>
<dbReference type="Proteomes" id="UP000248584">
    <property type="component" value="Unassembled WGS sequence"/>
</dbReference>
<dbReference type="EMBL" id="QKZR01000001">
    <property type="protein sequence ID" value="PZX43693.1"/>
    <property type="molecule type" value="Genomic_DNA"/>
</dbReference>
<protein>
    <recommendedName>
        <fullName evidence="3">Lipocalin-like domain-containing protein</fullName>
    </recommendedName>
</protein>
<organism evidence="1 2">
    <name type="scientific">Nonlabens dokdonensis</name>
    <dbReference type="NCBI Taxonomy" id="328515"/>
    <lineage>
        <taxon>Bacteria</taxon>
        <taxon>Pseudomonadati</taxon>
        <taxon>Bacteroidota</taxon>
        <taxon>Flavobacteriia</taxon>
        <taxon>Flavobacteriales</taxon>
        <taxon>Flavobacteriaceae</taxon>
        <taxon>Nonlabens</taxon>
    </lineage>
</organism>
<evidence type="ECO:0000313" key="2">
    <source>
        <dbReference type="Proteomes" id="UP000248584"/>
    </source>
</evidence>
<keyword evidence="2" id="KW-1185">Reference proteome</keyword>
<sequence>MKYVQIFFYFLFTVPVFGQININGTYNIIKYERSTKMIFIDGEEKSVLTSETKFEGKSNANITFFENGTVVTEGSILCSVITNDEGEIYEETEEINLDDEGSYSIEGEELIISSGELMTFKILQSSKNRFTIMYKDSTEDEYGQKETMALIEFMKD</sequence>
<accession>A0ABX5Q1H7</accession>
<name>A0ABX5Q1H7_9FLAO</name>